<comment type="cofactor">
    <cofactor evidence="1">
        <name>FAD</name>
        <dbReference type="ChEBI" id="CHEBI:57692"/>
    </cofactor>
</comment>
<evidence type="ECO:0000256" key="1">
    <source>
        <dbReference type="ARBA" id="ARBA00001974"/>
    </source>
</evidence>
<feature type="domain" description="Glucose-methanol-choline oxidoreductase C-terminal" evidence="4">
    <location>
        <begin position="188"/>
        <end position="326"/>
    </location>
</feature>
<dbReference type="PANTHER" id="PTHR11552:SF147">
    <property type="entry name" value="CHOLINE DEHYDROGENASE, MITOCHONDRIAL"/>
    <property type="match status" value="1"/>
</dbReference>
<dbReference type="AlphaFoldDB" id="A0A2S4UDE3"/>
<dbReference type="InterPro" id="IPR007867">
    <property type="entry name" value="GMC_OxRtase_C"/>
</dbReference>
<dbReference type="InterPro" id="IPR012132">
    <property type="entry name" value="GMC_OxRdtase"/>
</dbReference>
<evidence type="ECO:0000313" key="6">
    <source>
        <dbReference type="Proteomes" id="UP000239156"/>
    </source>
</evidence>
<feature type="region of interest" description="Disordered" evidence="3">
    <location>
        <begin position="575"/>
        <end position="594"/>
    </location>
</feature>
<feature type="region of interest" description="Disordered" evidence="3">
    <location>
        <begin position="401"/>
        <end position="420"/>
    </location>
</feature>
<dbReference type="VEuPathDB" id="FungiDB:PSHT_03887"/>
<dbReference type="Proteomes" id="UP000239156">
    <property type="component" value="Unassembled WGS sequence"/>
</dbReference>
<dbReference type="InterPro" id="IPR036188">
    <property type="entry name" value="FAD/NAD-bd_sf"/>
</dbReference>
<comment type="caution">
    <text evidence="5">The sequence shown here is derived from an EMBL/GenBank/DDBJ whole genome shotgun (WGS) entry which is preliminary data.</text>
</comment>
<feature type="compositionally biased region" description="Acidic residues" evidence="3">
    <location>
        <begin position="470"/>
        <end position="488"/>
    </location>
</feature>
<evidence type="ECO:0000259" key="4">
    <source>
        <dbReference type="Pfam" id="PF05199"/>
    </source>
</evidence>
<dbReference type="PANTHER" id="PTHR11552">
    <property type="entry name" value="GLUCOSE-METHANOL-CHOLINE GMC OXIDOREDUCTASE"/>
    <property type="match status" value="1"/>
</dbReference>
<dbReference type="EMBL" id="PKSL01000358">
    <property type="protein sequence ID" value="POV95196.1"/>
    <property type="molecule type" value="Genomic_DNA"/>
</dbReference>
<keyword evidence="6" id="KW-1185">Reference proteome</keyword>
<comment type="similarity">
    <text evidence="2">Belongs to the GMC oxidoreductase family.</text>
</comment>
<dbReference type="Pfam" id="PF05199">
    <property type="entry name" value="GMC_oxred_C"/>
    <property type="match status" value="1"/>
</dbReference>
<organism evidence="5 6">
    <name type="scientific">Puccinia striiformis</name>
    <dbReference type="NCBI Taxonomy" id="27350"/>
    <lineage>
        <taxon>Eukaryota</taxon>
        <taxon>Fungi</taxon>
        <taxon>Dikarya</taxon>
        <taxon>Basidiomycota</taxon>
        <taxon>Pucciniomycotina</taxon>
        <taxon>Pucciniomycetes</taxon>
        <taxon>Pucciniales</taxon>
        <taxon>Pucciniaceae</taxon>
        <taxon>Puccinia</taxon>
    </lineage>
</organism>
<sequence length="678" mass="75274">MHSTATYEALHRSLKFPGNAFWRSQPHLGYSDRSGIGKASILQSLNIPVVLDLPAVGSNLADHPALLGTYRLRSGIVSSDDLLRNATFAAEQTSIYMQTGGGLLSHGISVLDYQTLKSIVSPEELLVGMKLLKRDPSAMSENQFTAISDRILNGVAVEFLLINAFFEADNLPDPNTSYLTIATTLQHPLSRGSSHINSQEPSQSPLIDPGFLSHSFDAWLMVQAAKHARKIMAQPQYKNVILNEHYPGLSVQTDAEWLRSVKSRLTTRTPMSDHPIGTSSMMPQNQAGVVDPQLKVYGTQNLRVVDASVIPIHIGARPAMTVYAIAEKAAEMILKSRTSLRNVHRLSKAPKAQALADTAFMPQGCVRTKRLTSTQRRKARSGKPKATLSKFANSKLKKVTPRNFPGALENSYNPRQTPRQNYERLGLLSGKLDPRLAGGIEKNTDLQNIWLNKYKKKDEFEILRTTSDGEVIENEDEDTEDEESDEDNSMNSTESEQEPPTVVNRDPKLAKGEGRIIRDASGKIVKVVIGDDAEIELEPTTEDPAKIVIERNLHPSTSTPWGNPLDMPTYEQAPCSADHQPAPTHQGIGYQNPRRGVVAPKTKFVEELEKISSNRLATYTETLRKKQHLSDNQTDWLLKLIEKHGLDNTHSMARDLKLNKDQKTEGELRRLISKLASE</sequence>
<feature type="compositionally biased region" description="Basic and acidic residues" evidence="3">
    <location>
        <begin position="505"/>
        <end position="514"/>
    </location>
</feature>
<accession>A0A2S4UDE3</accession>
<feature type="region of interest" description="Disordered" evidence="3">
    <location>
        <begin position="466"/>
        <end position="514"/>
    </location>
</feature>
<evidence type="ECO:0000256" key="3">
    <source>
        <dbReference type="SAM" id="MobiDB-lite"/>
    </source>
</evidence>
<dbReference type="Gene3D" id="3.30.560.10">
    <property type="entry name" value="Glucose Oxidase, domain 3"/>
    <property type="match status" value="1"/>
</dbReference>
<feature type="compositionally biased region" description="Polar residues" evidence="3">
    <location>
        <begin position="410"/>
        <end position="420"/>
    </location>
</feature>
<name>A0A2S4UDE3_9BASI</name>
<dbReference type="Gene3D" id="3.50.50.60">
    <property type="entry name" value="FAD/NAD(P)-binding domain"/>
    <property type="match status" value="1"/>
</dbReference>
<reference evidence="5" key="1">
    <citation type="submission" date="2017-12" db="EMBL/GenBank/DDBJ databases">
        <title>Gene loss provides genomic basis for host adaptation in cereal stripe rust fungi.</title>
        <authorList>
            <person name="Xia C."/>
        </authorList>
    </citation>
    <scope>NUCLEOTIDE SEQUENCE [LARGE SCALE GENOMIC DNA]</scope>
    <source>
        <strain evidence="5">93-210</strain>
    </source>
</reference>
<dbReference type="Pfam" id="PF09420">
    <property type="entry name" value="Nop16"/>
    <property type="match status" value="1"/>
</dbReference>
<proteinExistence type="inferred from homology"/>
<evidence type="ECO:0000256" key="2">
    <source>
        <dbReference type="ARBA" id="ARBA00010790"/>
    </source>
</evidence>
<dbReference type="SUPFAM" id="SSF51905">
    <property type="entry name" value="FAD/NAD(P)-binding domain"/>
    <property type="match status" value="1"/>
</dbReference>
<gene>
    <name evidence="5" type="ORF">PSTT_16405</name>
</gene>
<evidence type="ECO:0000313" key="5">
    <source>
        <dbReference type="EMBL" id="POV95196.1"/>
    </source>
</evidence>
<dbReference type="InterPro" id="IPR019002">
    <property type="entry name" value="Ribosome_biogenesis_Nop16"/>
</dbReference>
<protein>
    <recommendedName>
        <fullName evidence="4">Glucose-methanol-choline oxidoreductase C-terminal domain-containing protein</fullName>
    </recommendedName>
</protein>
<dbReference type="GO" id="GO:0016614">
    <property type="term" value="F:oxidoreductase activity, acting on CH-OH group of donors"/>
    <property type="evidence" value="ECO:0007669"/>
    <property type="project" value="InterPro"/>
</dbReference>
<dbReference type="GO" id="GO:0050660">
    <property type="term" value="F:flavin adenine dinucleotide binding"/>
    <property type="evidence" value="ECO:0007669"/>
    <property type="project" value="InterPro"/>
</dbReference>
<dbReference type="SUPFAM" id="SSF54373">
    <property type="entry name" value="FAD-linked reductases, C-terminal domain"/>
    <property type="match status" value="1"/>
</dbReference>
<dbReference type="VEuPathDB" id="FungiDB:PSTT_16405"/>